<sequence>MSPSVDIQSITTKLVRNFHVGWFLNSALVSSSWNFFSCLSVKISTSTFPPCLTKASLVNLRIAISTSNFRRLLIICAERTPTIDSPLFAVDHSGGKLNKYLLN</sequence>
<protein>
    <submittedName>
        <fullName evidence="1">Uncharacterized protein</fullName>
    </submittedName>
</protein>
<reference evidence="1 2" key="1">
    <citation type="submission" date="2024-04" db="EMBL/GenBank/DDBJ databases">
        <title>Tritrichomonas musculus Genome.</title>
        <authorList>
            <person name="Alves-Ferreira E."/>
            <person name="Grigg M."/>
            <person name="Lorenzi H."/>
            <person name="Galac M."/>
        </authorList>
    </citation>
    <scope>NUCLEOTIDE SEQUENCE [LARGE SCALE GENOMIC DNA]</scope>
    <source>
        <strain evidence="1 2">EAF2021</strain>
    </source>
</reference>
<dbReference type="EMBL" id="JAPFFF010000003">
    <property type="protein sequence ID" value="KAK8895170.1"/>
    <property type="molecule type" value="Genomic_DNA"/>
</dbReference>
<keyword evidence="2" id="KW-1185">Reference proteome</keyword>
<evidence type="ECO:0000313" key="2">
    <source>
        <dbReference type="Proteomes" id="UP001470230"/>
    </source>
</evidence>
<proteinExistence type="predicted"/>
<organism evidence="1 2">
    <name type="scientific">Tritrichomonas musculus</name>
    <dbReference type="NCBI Taxonomy" id="1915356"/>
    <lineage>
        <taxon>Eukaryota</taxon>
        <taxon>Metamonada</taxon>
        <taxon>Parabasalia</taxon>
        <taxon>Tritrichomonadida</taxon>
        <taxon>Tritrichomonadidae</taxon>
        <taxon>Tritrichomonas</taxon>
    </lineage>
</organism>
<comment type="caution">
    <text evidence="1">The sequence shown here is derived from an EMBL/GenBank/DDBJ whole genome shotgun (WGS) entry which is preliminary data.</text>
</comment>
<gene>
    <name evidence="1" type="ORF">M9Y10_023612</name>
</gene>
<dbReference type="Proteomes" id="UP001470230">
    <property type="component" value="Unassembled WGS sequence"/>
</dbReference>
<accession>A0ABR2KVQ4</accession>
<name>A0ABR2KVQ4_9EUKA</name>
<evidence type="ECO:0000313" key="1">
    <source>
        <dbReference type="EMBL" id="KAK8895170.1"/>
    </source>
</evidence>